<dbReference type="EMBL" id="JBHSAS010000010">
    <property type="protein sequence ID" value="MFC4028497.1"/>
    <property type="molecule type" value="Genomic_DNA"/>
</dbReference>
<protein>
    <submittedName>
        <fullName evidence="2">DUF6520 family protein</fullName>
    </submittedName>
</protein>
<organism evidence="2 3">
    <name type="scientific">Zunongwangia endophytica</name>
    <dbReference type="NCBI Taxonomy" id="1808945"/>
    <lineage>
        <taxon>Bacteria</taxon>
        <taxon>Pseudomonadati</taxon>
        <taxon>Bacteroidota</taxon>
        <taxon>Flavobacteriia</taxon>
        <taxon>Flavobacteriales</taxon>
        <taxon>Flavobacteriaceae</taxon>
        <taxon>Zunongwangia</taxon>
    </lineage>
</organism>
<evidence type="ECO:0000256" key="1">
    <source>
        <dbReference type="SAM" id="SignalP"/>
    </source>
</evidence>
<comment type="caution">
    <text evidence="2">The sequence shown here is derived from an EMBL/GenBank/DDBJ whole genome shotgun (WGS) entry which is preliminary data.</text>
</comment>
<proteinExistence type="predicted"/>
<dbReference type="Pfam" id="PF20130">
    <property type="entry name" value="DUF6520"/>
    <property type="match status" value="1"/>
</dbReference>
<keyword evidence="3" id="KW-1185">Reference proteome</keyword>
<sequence>MKTKFLIPALAFVSAIGMSFTTANQQESDYIRVDDQWEAIPEINCSPQSNDCRVVRGGEGPFDVYDTMDLNSKKEGDGSITVLP</sequence>
<feature type="signal peptide" evidence="1">
    <location>
        <begin position="1"/>
        <end position="23"/>
    </location>
</feature>
<accession>A0ABV8HC72</accession>
<keyword evidence="1" id="KW-0732">Signal</keyword>
<name>A0ABV8HC72_9FLAO</name>
<dbReference type="Proteomes" id="UP001595793">
    <property type="component" value="Unassembled WGS sequence"/>
</dbReference>
<dbReference type="InterPro" id="IPR045391">
    <property type="entry name" value="DUF6520"/>
</dbReference>
<evidence type="ECO:0000313" key="2">
    <source>
        <dbReference type="EMBL" id="MFC4028497.1"/>
    </source>
</evidence>
<dbReference type="RefSeq" id="WP_290232505.1">
    <property type="nucleotide sequence ID" value="NZ_JAUFPZ010000002.1"/>
</dbReference>
<evidence type="ECO:0000313" key="3">
    <source>
        <dbReference type="Proteomes" id="UP001595793"/>
    </source>
</evidence>
<reference evidence="3" key="1">
    <citation type="journal article" date="2019" name="Int. J. Syst. Evol. Microbiol.">
        <title>The Global Catalogue of Microorganisms (GCM) 10K type strain sequencing project: providing services to taxonomists for standard genome sequencing and annotation.</title>
        <authorList>
            <consortium name="The Broad Institute Genomics Platform"/>
            <consortium name="The Broad Institute Genome Sequencing Center for Infectious Disease"/>
            <person name="Wu L."/>
            <person name="Ma J."/>
        </authorList>
    </citation>
    <scope>NUCLEOTIDE SEQUENCE [LARGE SCALE GENOMIC DNA]</scope>
    <source>
        <strain evidence="3">CECT 9128</strain>
    </source>
</reference>
<gene>
    <name evidence="2" type="ORF">ACFOS1_13860</name>
</gene>
<feature type="chain" id="PRO_5046045238" evidence="1">
    <location>
        <begin position="24"/>
        <end position="84"/>
    </location>
</feature>